<organism evidence="1">
    <name type="scientific">Tanacetum cinerariifolium</name>
    <name type="common">Dalmatian daisy</name>
    <name type="synonym">Chrysanthemum cinerariifolium</name>
    <dbReference type="NCBI Taxonomy" id="118510"/>
    <lineage>
        <taxon>Eukaryota</taxon>
        <taxon>Viridiplantae</taxon>
        <taxon>Streptophyta</taxon>
        <taxon>Embryophyta</taxon>
        <taxon>Tracheophyta</taxon>
        <taxon>Spermatophyta</taxon>
        <taxon>Magnoliopsida</taxon>
        <taxon>eudicotyledons</taxon>
        <taxon>Gunneridae</taxon>
        <taxon>Pentapetalae</taxon>
        <taxon>asterids</taxon>
        <taxon>campanulids</taxon>
        <taxon>Asterales</taxon>
        <taxon>Asteraceae</taxon>
        <taxon>Asteroideae</taxon>
        <taxon>Anthemideae</taxon>
        <taxon>Anthemidinae</taxon>
        <taxon>Tanacetum</taxon>
    </lineage>
</organism>
<gene>
    <name evidence="1" type="ORF">Tci_646400</name>
</gene>
<sequence length="151" mass="17240">MLRVKQFFSLDGVHEEDKLASLQEATLAVVKQRKTTLLPTLRTASNWNVNKNTSYAPKSTTTTLALPAPNNHHVNKYSINEAPVQMKLLSQMEFNEKRAKNLCFYCDKKYVPGHKCEGQMFTLEVKGIEVEECLEEEEADMIEYELLEPAS</sequence>
<reference evidence="1" key="1">
    <citation type="journal article" date="2019" name="Sci. Rep.">
        <title>Draft genome of Tanacetum cinerariifolium, the natural source of mosquito coil.</title>
        <authorList>
            <person name="Yamashiro T."/>
            <person name="Shiraishi A."/>
            <person name="Satake H."/>
            <person name="Nakayama K."/>
        </authorList>
    </citation>
    <scope>NUCLEOTIDE SEQUENCE</scope>
</reference>
<evidence type="ECO:0000313" key="1">
    <source>
        <dbReference type="EMBL" id="GFA74428.1"/>
    </source>
</evidence>
<protein>
    <submittedName>
        <fullName evidence="1">Uncharacterized protein</fullName>
    </submittedName>
</protein>
<dbReference type="AlphaFoldDB" id="A0A699K5P7"/>
<accession>A0A699K5P7</accession>
<proteinExistence type="predicted"/>
<comment type="caution">
    <text evidence="1">The sequence shown here is derived from an EMBL/GenBank/DDBJ whole genome shotgun (WGS) entry which is preliminary data.</text>
</comment>
<dbReference type="EMBL" id="BKCJ010479717">
    <property type="protein sequence ID" value="GFA74428.1"/>
    <property type="molecule type" value="Genomic_DNA"/>
</dbReference>
<name>A0A699K5P7_TANCI</name>